<dbReference type="InterPro" id="IPR043128">
    <property type="entry name" value="Rev_trsase/Diguanyl_cyclase"/>
</dbReference>
<dbReference type="PANTHER" id="PTHR37984:SF8">
    <property type="entry name" value="CCHC-TYPE DOMAIN-CONTAINING PROTEIN"/>
    <property type="match status" value="1"/>
</dbReference>
<dbReference type="PROSITE" id="PS50158">
    <property type="entry name" value="ZF_CCHC"/>
    <property type="match status" value="1"/>
</dbReference>
<evidence type="ECO:0000256" key="7">
    <source>
        <dbReference type="ARBA" id="ARBA00022801"/>
    </source>
</evidence>
<keyword evidence="8" id="KW-0695">RNA-directed DNA polymerase</keyword>
<dbReference type="Gene3D" id="3.10.10.10">
    <property type="entry name" value="HIV Type 1 Reverse Transcriptase, subunit A, domain 1"/>
    <property type="match status" value="2"/>
</dbReference>
<dbReference type="GO" id="GO:0003676">
    <property type="term" value="F:nucleic acid binding"/>
    <property type="evidence" value="ECO:0007669"/>
    <property type="project" value="InterPro"/>
</dbReference>
<sequence>CQFKETENEQDKWTILRSHWRCAILRDSLFGRLIKIKIIFLSLCLLEDKDLSLGVGHETFRLYVEYHVSPPFKKFCFIGKVMQGWHAFSKENLGCDNSRTNPTPVNDIFWPINMLIKTIRTREKLPEYQSVRHAGTHSTTRTTTSTTSPKNRHNSLIHISKLVFCVARTLSLKGCVANLGLEALYLRNTTDEIILHALSVDEVFTCQVMPIRFVYHMHIVSNSDMMTWSTKEYSERSSAVNVQNNAIFIFVVYLFTGLGCIKSAGSHHIEVDPNINPVVHPPRKVPAALRLRIQKELQRMEDLGVIEKQSEPTKLDDSSSTLCTFNTPFGRYRFKRLPFGISSAPEVFQKAMTTMLEGLDGVECIADDSLVWGEDTRQHNHRLRAVLDRCRERNLKLNREKCKTQRTQLTYVGHLLTADGLQPDPEKNNYTYYETLNNYTYYDTSTQHGQLKPPGELCLEGHLAENWRKWIQSFELFLIASEISEKSKKVQCATFLHIAGEEDRAIFNAFDFAKYCEPRKNLTFIRHQFFTRSQGPTETIDAFATDLKNKAKHCEFGTLIDSLIRDRIVGGIRSDQLRARLLREAELPLLKAIDICRASEASSNQLKEFNDDNDNKFSNTSFNPRQQQSNYVSKKCANCGGEHSSLQKACPAFGKTCYNCRKENHFARVCRSKSTPASANKQAFQVDEIIDDMDDFFIGTVKNSSGDDDWSENILINNKPIEVKLDTGAQCNVMSRNVYNTIVQNNIAQNDIAQNNIAQNNIVQDNNSPIVASNARLIIDEEAPSLLGRTVKNSSGDDDWSENILINNKPIEVKLDTGAQCNVMSRNVYNTIVQNNIAQNDIAQNNIAQNNIVQDNNSPIVASNARLVSYSGHKSIPIGKARFQCQHKNVIHQITFHIIDEEAPSLLGRKTCLELGLIERIMTINQSDCGNNGDDILNQYPDLFTGLGCIKSAGSHHIEVDPNINPVVHPPRKVPAALRLRIQKELQRMEDLGVIEKQSEPTSWVNSMVFSILDASSGFWQIELDDSSSTLCTFNTPFGRYRFKRLPFGISSAPEVFQKAMTTMLEGLDGVECIADDILVWGEDTRQHNQRLRAVLDRCRERNLKLNREKCKTQRTQLTYVGHLLTADGLQPDPEKVRAIQQMPEPVDKSGVMRFMGMVQYLAKFIPNLSEISAPLRSLVESKTQWHWEEPQKESFRQLKSLVASTPVLRYYDVNSPVTLSVDASSQGLGAVIMQEQQPIAYASRALTSTQQRYAQIEKELLAVVYGCNKFHQYIYGQTIKVETDHKPLEAIFRKPLHQTPLRLQRMLLQLQRYSMEVIYKPGKEMYLPDTLSRAYLNEEKEDLLDEELEVSLLDLDLPVSPAKLKEFQDATEQDTALQHLKTVVLHGWPDRKNQLPTVFSHPKTCKDIQGGYPSSDGEHNLYLKLPECTQPAKIYCADMNTANPKEYVTLPAGGTKNFALHYNKNDGTEEQWTRFEKIRLNIEDMSVHTNDYKFAAASLKNKFHPFASAADCLSSHCSESYRKGNFKVDISGTNFLLPNSIPYLFYSYPACVEHVFKKVMSPDRKQWSGYCGGHCGYCWPNVFHLLVEGC</sequence>
<dbReference type="Proteomes" id="UP001152795">
    <property type="component" value="Unassembled WGS sequence"/>
</dbReference>
<dbReference type="InterPro" id="IPR001878">
    <property type="entry name" value="Znf_CCHC"/>
</dbReference>
<evidence type="ECO:0000256" key="2">
    <source>
        <dbReference type="ARBA" id="ARBA00022679"/>
    </source>
</evidence>
<evidence type="ECO:0000256" key="5">
    <source>
        <dbReference type="ARBA" id="ARBA00022723"/>
    </source>
</evidence>
<keyword evidence="2" id="KW-0808">Transferase</keyword>
<feature type="non-terminal residue" evidence="10">
    <location>
        <position position="1"/>
    </location>
</feature>
<dbReference type="GO" id="GO:0008270">
    <property type="term" value="F:zinc ion binding"/>
    <property type="evidence" value="ECO:0007669"/>
    <property type="project" value="InterPro"/>
</dbReference>
<evidence type="ECO:0000256" key="4">
    <source>
        <dbReference type="ARBA" id="ARBA00022722"/>
    </source>
</evidence>
<dbReference type="PANTHER" id="PTHR37984">
    <property type="entry name" value="PROTEIN CBG26694"/>
    <property type="match status" value="1"/>
</dbReference>
<keyword evidence="6" id="KW-0255">Endonuclease</keyword>
<keyword evidence="3" id="KW-0548">Nucleotidyltransferase</keyword>
<reference evidence="10" key="1">
    <citation type="submission" date="2020-04" db="EMBL/GenBank/DDBJ databases">
        <authorList>
            <person name="Alioto T."/>
            <person name="Alioto T."/>
            <person name="Gomez Garrido J."/>
        </authorList>
    </citation>
    <scope>NUCLEOTIDE SEQUENCE</scope>
    <source>
        <strain evidence="10">A484AB</strain>
    </source>
</reference>
<dbReference type="FunFam" id="3.30.70.270:FF:000003">
    <property type="entry name" value="Transposon Ty3-G Gag-Pol polyprotein"/>
    <property type="match status" value="2"/>
</dbReference>
<dbReference type="Gene3D" id="2.40.70.10">
    <property type="entry name" value="Acid Proteases"/>
    <property type="match status" value="1"/>
</dbReference>
<dbReference type="InterPro" id="IPR000477">
    <property type="entry name" value="RT_dom"/>
</dbReference>
<dbReference type="CDD" id="cd05481">
    <property type="entry name" value="retropepsin_like_LTR_1"/>
    <property type="match status" value="1"/>
</dbReference>
<name>A0A7D9DI53_PARCT</name>
<organism evidence="10 11">
    <name type="scientific">Paramuricea clavata</name>
    <name type="common">Red gorgonian</name>
    <name type="synonym">Violescent sea-whip</name>
    <dbReference type="NCBI Taxonomy" id="317549"/>
    <lineage>
        <taxon>Eukaryota</taxon>
        <taxon>Metazoa</taxon>
        <taxon>Cnidaria</taxon>
        <taxon>Anthozoa</taxon>
        <taxon>Octocorallia</taxon>
        <taxon>Malacalcyonacea</taxon>
        <taxon>Plexauridae</taxon>
        <taxon>Paramuricea</taxon>
    </lineage>
</organism>
<evidence type="ECO:0000256" key="1">
    <source>
        <dbReference type="ARBA" id="ARBA00012493"/>
    </source>
</evidence>
<keyword evidence="7" id="KW-0378">Hydrolase</keyword>
<dbReference type="InterPro" id="IPR050951">
    <property type="entry name" value="Retrovirus_Pol_polyprotein"/>
</dbReference>
<dbReference type="InterPro" id="IPR041373">
    <property type="entry name" value="RT_RNaseH"/>
</dbReference>
<dbReference type="Gene3D" id="3.30.70.270">
    <property type="match status" value="3"/>
</dbReference>
<evidence type="ECO:0000313" key="11">
    <source>
        <dbReference type="Proteomes" id="UP001152795"/>
    </source>
</evidence>
<evidence type="ECO:0000256" key="6">
    <source>
        <dbReference type="ARBA" id="ARBA00022759"/>
    </source>
</evidence>
<keyword evidence="11" id="KW-1185">Reference proteome</keyword>
<dbReference type="EMBL" id="CACRXK020000659">
    <property type="protein sequence ID" value="CAB3983803.1"/>
    <property type="molecule type" value="Genomic_DNA"/>
</dbReference>
<dbReference type="InterPro" id="IPR043502">
    <property type="entry name" value="DNA/RNA_pol_sf"/>
</dbReference>
<proteinExistence type="predicted"/>
<feature type="compositionally biased region" description="Low complexity" evidence="9">
    <location>
        <begin position="136"/>
        <end position="148"/>
    </location>
</feature>
<evidence type="ECO:0000256" key="8">
    <source>
        <dbReference type="ARBA" id="ARBA00022918"/>
    </source>
</evidence>
<accession>A0A7D9DI53</accession>
<dbReference type="EC" id="2.7.7.49" evidence="1"/>
<keyword evidence="4" id="KW-0540">Nuclease</keyword>
<dbReference type="OrthoDB" id="5988199at2759"/>
<protein>
    <recommendedName>
        <fullName evidence="1">RNA-directed DNA polymerase</fullName>
        <ecNumber evidence="1">2.7.7.49</ecNumber>
    </recommendedName>
</protein>
<dbReference type="Gene3D" id="4.10.60.10">
    <property type="entry name" value="Zinc finger, CCHC-type"/>
    <property type="match status" value="1"/>
</dbReference>
<dbReference type="InterPro" id="IPR012314">
    <property type="entry name" value="Pept_M12B_GON-ADAMTSs"/>
</dbReference>
<evidence type="ECO:0000256" key="9">
    <source>
        <dbReference type="SAM" id="MobiDB-lite"/>
    </source>
</evidence>
<dbReference type="SUPFAM" id="SSF56672">
    <property type="entry name" value="DNA/RNA polymerases"/>
    <property type="match status" value="2"/>
</dbReference>
<dbReference type="Pfam" id="PF00078">
    <property type="entry name" value="RVT_1"/>
    <property type="match status" value="2"/>
</dbReference>
<gene>
    <name evidence="10" type="ORF">PACLA_8A062121</name>
</gene>
<dbReference type="GO" id="GO:0004222">
    <property type="term" value="F:metalloendopeptidase activity"/>
    <property type="evidence" value="ECO:0007669"/>
    <property type="project" value="InterPro"/>
</dbReference>
<dbReference type="InterPro" id="IPR021109">
    <property type="entry name" value="Peptidase_aspartic_dom_sf"/>
</dbReference>
<dbReference type="Pfam" id="PF17917">
    <property type="entry name" value="RT_RNaseH"/>
    <property type="match status" value="1"/>
</dbReference>
<evidence type="ECO:0000313" key="10">
    <source>
        <dbReference type="EMBL" id="CAB3983803.1"/>
    </source>
</evidence>
<dbReference type="SMART" id="SM00343">
    <property type="entry name" value="ZnF_C2HC"/>
    <property type="match status" value="1"/>
</dbReference>
<evidence type="ECO:0000256" key="3">
    <source>
        <dbReference type="ARBA" id="ARBA00022695"/>
    </source>
</evidence>
<dbReference type="CDD" id="cd01647">
    <property type="entry name" value="RT_LTR"/>
    <property type="match status" value="2"/>
</dbReference>
<feature type="region of interest" description="Disordered" evidence="9">
    <location>
        <begin position="133"/>
        <end position="152"/>
    </location>
</feature>
<dbReference type="Pfam" id="PF08685">
    <property type="entry name" value="GON"/>
    <property type="match status" value="2"/>
</dbReference>
<dbReference type="CDD" id="cd09274">
    <property type="entry name" value="RNase_HI_RT_Ty3"/>
    <property type="match status" value="1"/>
</dbReference>
<comment type="caution">
    <text evidence="10">The sequence shown here is derived from an EMBL/GenBank/DDBJ whole genome shotgun (WGS) entry which is preliminary data.</text>
</comment>
<keyword evidence="5" id="KW-0479">Metal-binding</keyword>
<dbReference type="PROSITE" id="PS51046">
    <property type="entry name" value="GON"/>
    <property type="match status" value="1"/>
</dbReference>
<dbReference type="FunFam" id="3.30.70.270:FF:000026">
    <property type="entry name" value="Transposon Ty3-G Gag-Pol polyprotein"/>
    <property type="match status" value="1"/>
</dbReference>